<dbReference type="GO" id="GO:0004908">
    <property type="term" value="F:interleukin-1 receptor activity"/>
    <property type="evidence" value="ECO:0007669"/>
    <property type="project" value="InterPro"/>
</dbReference>
<proteinExistence type="inferred from homology"/>
<dbReference type="PRINTS" id="PR01536">
    <property type="entry name" value="INTRLKN1R12F"/>
</dbReference>
<protein>
    <submittedName>
        <fullName evidence="17">Interleukin-1 receptor type 1-like</fullName>
    </submittedName>
</protein>
<comment type="subcellular location">
    <subcellularLocation>
        <location evidence="1">Membrane</location>
        <topology evidence="1">Single-pass type I membrane protein</topology>
    </subcellularLocation>
</comment>
<keyword evidence="13" id="KW-0393">Immunoglobulin domain</keyword>
<evidence type="ECO:0000256" key="9">
    <source>
        <dbReference type="ARBA" id="ARBA00023136"/>
    </source>
</evidence>
<dbReference type="Gene3D" id="2.60.40.10">
    <property type="entry name" value="Immunoglobulins"/>
    <property type="match status" value="3"/>
</dbReference>
<dbReference type="PRINTS" id="PR01537">
    <property type="entry name" value="INTRLKN1R1F"/>
</dbReference>
<dbReference type="AlphaFoldDB" id="A0A8C4JFY7"/>
<dbReference type="SMART" id="SM00409">
    <property type="entry name" value="IG"/>
    <property type="match status" value="2"/>
</dbReference>
<keyword evidence="9 14" id="KW-0472">Membrane</keyword>
<dbReference type="InterPro" id="IPR003599">
    <property type="entry name" value="Ig_sub"/>
</dbReference>
<evidence type="ECO:0000256" key="8">
    <source>
        <dbReference type="ARBA" id="ARBA00023027"/>
    </source>
</evidence>
<feature type="domain" description="Ig-like" evidence="16">
    <location>
        <begin position="128"/>
        <end position="203"/>
    </location>
</feature>
<dbReference type="GO" id="GO:0016020">
    <property type="term" value="C:membrane"/>
    <property type="evidence" value="ECO:0007669"/>
    <property type="project" value="UniProtKB-SubCell"/>
</dbReference>
<dbReference type="SMART" id="SM00255">
    <property type="entry name" value="TIR"/>
    <property type="match status" value="1"/>
</dbReference>
<dbReference type="InterPro" id="IPR013783">
    <property type="entry name" value="Ig-like_fold"/>
</dbReference>
<reference evidence="17" key="1">
    <citation type="submission" date="2025-08" db="UniProtKB">
        <authorList>
            <consortium name="Ensembl"/>
        </authorList>
    </citation>
    <scope>IDENTIFICATION</scope>
</reference>
<evidence type="ECO:0000313" key="18">
    <source>
        <dbReference type="Proteomes" id="UP000694423"/>
    </source>
</evidence>
<keyword evidence="3 14" id="KW-0812">Transmembrane</keyword>
<dbReference type="Ensembl" id="ENSDNVT00000009023.1">
    <property type="protein sequence ID" value="ENSDNVP00000007459.1"/>
    <property type="gene ID" value="ENSDNVG00000005317.1"/>
</dbReference>
<dbReference type="InterPro" id="IPR000157">
    <property type="entry name" value="TIR_dom"/>
</dbReference>
<keyword evidence="8" id="KW-0520">NAD</keyword>
<comment type="similarity">
    <text evidence="2">Belongs to the interleukin-1 receptor family.</text>
</comment>
<keyword evidence="6" id="KW-0378">Hydrolase</keyword>
<evidence type="ECO:0000313" key="17">
    <source>
        <dbReference type="Ensembl" id="ENSDNVP00000007459.1"/>
    </source>
</evidence>
<dbReference type="InterPro" id="IPR036179">
    <property type="entry name" value="Ig-like_dom_sf"/>
</dbReference>
<dbReference type="GO" id="GO:0050727">
    <property type="term" value="P:regulation of inflammatory response"/>
    <property type="evidence" value="ECO:0007669"/>
    <property type="project" value="TreeGrafter"/>
</dbReference>
<evidence type="ECO:0000256" key="7">
    <source>
        <dbReference type="ARBA" id="ARBA00022989"/>
    </source>
</evidence>
<organism evidence="17 18">
    <name type="scientific">Dromaius novaehollandiae</name>
    <name type="common">Emu</name>
    <dbReference type="NCBI Taxonomy" id="8790"/>
    <lineage>
        <taxon>Eukaryota</taxon>
        <taxon>Metazoa</taxon>
        <taxon>Chordata</taxon>
        <taxon>Craniata</taxon>
        <taxon>Vertebrata</taxon>
        <taxon>Euteleostomi</taxon>
        <taxon>Archelosauria</taxon>
        <taxon>Archosauria</taxon>
        <taxon>Dinosauria</taxon>
        <taxon>Saurischia</taxon>
        <taxon>Theropoda</taxon>
        <taxon>Coelurosauria</taxon>
        <taxon>Aves</taxon>
        <taxon>Palaeognathae</taxon>
        <taxon>Casuariiformes</taxon>
        <taxon>Dromaiidae</taxon>
        <taxon>Dromaius</taxon>
    </lineage>
</organism>
<evidence type="ECO:0000256" key="5">
    <source>
        <dbReference type="ARBA" id="ARBA00022737"/>
    </source>
</evidence>
<dbReference type="PANTHER" id="PTHR11890">
    <property type="entry name" value="INTERLEUKIN-1 RECEPTOR FAMILY MEMBER"/>
    <property type="match status" value="1"/>
</dbReference>
<dbReference type="SUPFAM" id="SSF48726">
    <property type="entry name" value="Immunoglobulin"/>
    <property type="match status" value="2"/>
</dbReference>
<keyword evidence="11" id="KW-0675">Receptor</keyword>
<dbReference type="GO" id="GO:0016787">
    <property type="term" value="F:hydrolase activity"/>
    <property type="evidence" value="ECO:0007669"/>
    <property type="project" value="UniProtKB-KW"/>
</dbReference>
<dbReference type="SUPFAM" id="SSF52200">
    <property type="entry name" value="Toll/Interleukin receptor TIR domain"/>
    <property type="match status" value="1"/>
</dbReference>
<keyword evidence="7 14" id="KW-1133">Transmembrane helix</keyword>
<evidence type="ECO:0000256" key="4">
    <source>
        <dbReference type="ARBA" id="ARBA00022729"/>
    </source>
</evidence>
<dbReference type="FunFam" id="3.40.50.10140:FF:000002">
    <property type="entry name" value="Interleukin 1 receptor accessory protein"/>
    <property type="match status" value="1"/>
</dbReference>
<evidence type="ECO:0000259" key="15">
    <source>
        <dbReference type="PROSITE" id="PS50104"/>
    </source>
</evidence>
<dbReference type="Pfam" id="PF13895">
    <property type="entry name" value="Ig_2"/>
    <property type="match status" value="1"/>
</dbReference>
<keyword evidence="12" id="KW-0325">Glycoprotein</keyword>
<keyword evidence="4" id="KW-0732">Signal</keyword>
<evidence type="ECO:0000256" key="1">
    <source>
        <dbReference type="ARBA" id="ARBA00004479"/>
    </source>
</evidence>
<keyword evidence="5" id="KW-0677">Repeat</keyword>
<evidence type="ECO:0000256" key="12">
    <source>
        <dbReference type="ARBA" id="ARBA00023180"/>
    </source>
</evidence>
<dbReference type="PROSITE" id="PS50104">
    <property type="entry name" value="TIR"/>
    <property type="match status" value="1"/>
</dbReference>
<evidence type="ECO:0000259" key="16">
    <source>
        <dbReference type="PROSITE" id="PS50835"/>
    </source>
</evidence>
<evidence type="ECO:0000256" key="13">
    <source>
        <dbReference type="ARBA" id="ARBA00023319"/>
    </source>
</evidence>
<evidence type="ECO:0000256" key="6">
    <source>
        <dbReference type="ARBA" id="ARBA00022801"/>
    </source>
</evidence>
<name>A0A8C4JFY7_DRONO</name>
<dbReference type="InterPro" id="IPR015621">
    <property type="entry name" value="IL-1_rcpt_fam"/>
</dbReference>
<dbReference type="Gene3D" id="3.40.50.10140">
    <property type="entry name" value="Toll/interleukin-1 receptor homology (TIR) domain"/>
    <property type="match status" value="1"/>
</dbReference>
<feature type="transmembrane region" description="Helical" evidence="14">
    <location>
        <begin position="278"/>
        <end position="300"/>
    </location>
</feature>
<keyword evidence="18" id="KW-1185">Reference proteome</keyword>
<evidence type="ECO:0000256" key="2">
    <source>
        <dbReference type="ARBA" id="ARBA00009752"/>
    </source>
</evidence>
<evidence type="ECO:0000256" key="3">
    <source>
        <dbReference type="ARBA" id="ARBA00022692"/>
    </source>
</evidence>
<dbReference type="PROSITE" id="PS50835">
    <property type="entry name" value="IG_LIKE"/>
    <property type="match status" value="2"/>
</dbReference>
<evidence type="ECO:0000256" key="11">
    <source>
        <dbReference type="ARBA" id="ARBA00023170"/>
    </source>
</evidence>
<keyword evidence="10" id="KW-1015">Disulfide bond</keyword>
<reference evidence="17" key="2">
    <citation type="submission" date="2025-09" db="UniProtKB">
        <authorList>
            <consortium name="Ensembl"/>
        </authorList>
    </citation>
    <scope>IDENTIFICATION</scope>
</reference>
<sequence length="500" mass="57630">MFICFPLEKCEAYDVALKQSLVPAGQPLAVKCSLEKSLNFKSGDYNLTWYKVGNQMSVPRDKLSRIHQQKNLIWFLPAMLEDSGDYECVIRNLTSCSKMFTKVTVFERVDGLCLNEKFAVEEVIFTLSSARVVCPHLDYFRDEKNTLPVHWYKDCQLLEGKRFSSLYNDLVIFNVTLHDKGNYTCKTSYTYNGKQYNISRDISLSVEGNQRFYWSTCCFLDRDETSHDGRPMLTVKLIISEVYDEDYEQPFVCHASNAFGQVASYIILKHRVLDLRRWLIGGPISLLLITVITLIIYKIFKIDFVLWYRNSGCAFVSKEDGKIYDAYVLYPKGNGGSNSYPLETFVLRTLPDVLERQCGYNLFILGRDDLPGEAVVSVADETLKQSRRLMIILGSETSSCCLLEDTSEEQLTMYNALIRDGIKVILIEMDKIQDYTSMPESIRYIKQKHGAIQWKGDFSEKSCSAYTRFWKNVRYQMPSRKNISYSEVHLLPKTLNSSPV</sequence>
<evidence type="ECO:0000256" key="10">
    <source>
        <dbReference type="ARBA" id="ARBA00023157"/>
    </source>
</evidence>
<dbReference type="FunFam" id="2.60.40.10:FF:001302">
    <property type="entry name" value="Interleukin 1 receptor like 2"/>
    <property type="match status" value="1"/>
</dbReference>
<evidence type="ECO:0000256" key="14">
    <source>
        <dbReference type="SAM" id="Phobius"/>
    </source>
</evidence>
<dbReference type="Proteomes" id="UP000694423">
    <property type="component" value="Unplaced"/>
</dbReference>
<accession>A0A8C4JFY7</accession>
<dbReference type="Pfam" id="PF01582">
    <property type="entry name" value="TIR"/>
    <property type="match status" value="1"/>
</dbReference>
<dbReference type="InterPro" id="IPR035897">
    <property type="entry name" value="Toll_tir_struct_dom_sf"/>
</dbReference>
<dbReference type="InterPro" id="IPR004074">
    <property type="entry name" value="IL-1_rcpt_I/II-typ"/>
</dbReference>
<dbReference type="PANTHER" id="PTHR11890:SF26">
    <property type="entry name" value="INTERLEUKIN-1 RECEPTOR TYPE 1"/>
    <property type="match status" value="1"/>
</dbReference>
<feature type="domain" description="TIR" evidence="15">
    <location>
        <begin position="322"/>
        <end position="477"/>
    </location>
</feature>
<gene>
    <name evidence="17" type="primary">LOC112984973</name>
</gene>
<dbReference type="FunFam" id="2.60.40.10:FF:000188">
    <property type="entry name" value="Interleukin-1 receptor accessory protein-like 1"/>
    <property type="match status" value="1"/>
</dbReference>
<dbReference type="InterPro" id="IPR007110">
    <property type="entry name" value="Ig-like_dom"/>
</dbReference>
<feature type="domain" description="Ig-like" evidence="16">
    <location>
        <begin position="6"/>
        <end position="104"/>
    </location>
</feature>